<proteinExistence type="predicted"/>
<reference evidence="1 2" key="1">
    <citation type="submission" date="2020-08" db="EMBL/GenBank/DDBJ databases">
        <title>Genomic Encyclopedia of Type Strains, Phase IV (KMG-IV): sequencing the most valuable type-strain genomes for metagenomic binning, comparative biology and taxonomic classification.</title>
        <authorList>
            <person name="Goeker M."/>
        </authorList>
    </citation>
    <scope>NUCLEOTIDE SEQUENCE [LARGE SCALE GENOMIC DNA]</scope>
    <source>
        <strain evidence="1 2">DSM 45385</strain>
    </source>
</reference>
<sequence length="105" mass="11619">MEQDDADDSPSDAQARLDLYSYATADKHAHEYIALMRLFTDTILTDLSAAEAAALDAHAVGAHRSEHQRNNIEPSMNLQGHWHRGSQPLSVRCELVPLLSLRLVG</sequence>
<gene>
    <name evidence="1" type="ORF">HNR40_009235</name>
</gene>
<accession>A0A7W8ACU0</accession>
<evidence type="ECO:0000313" key="2">
    <source>
        <dbReference type="Proteomes" id="UP000568380"/>
    </source>
</evidence>
<dbReference type="Proteomes" id="UP000568380">
    <property type="component" value="Unassembled WGS sequence"/>
</dbReference>
<name>A0A7W8ACU0_9ACTN</name>
<keyword evidence="2" id="KW-1185">Reference proteome</keyword>
<comment type="caution">
    <text evidence="1">The sequence shown here is derived from an EMBL/GenBank/DDBJ whole genome shotgun (WGS) entry which is preliminary data.</text>
</comment>
<organism evidence="1 2">
    <name type="scientific">Nonomuraea endophytica</name>
    <dbReference type="NCBI Taxonomy" id="714136"/>
    <lineage>
        <taxon>Bacteria</taxon>
        <taxon>Bacillati</taxon>
        <taxon>Actinomycetota</taxon>
        <taxon>Actinomycetes</taxon>
        <taxon>Streptosporangiales</taxon>
        <taxon>Streptosporangiaceae</taxon>
        <taxon>Nonomuraea</taxon>
    </lineage>
</organism>
<dbReference type="EMBL" id="JACHIN010000018">
    <property type="protein sequence ID" value="MBB5083730.1"/>
    <property type="molecule type" value="Genomic_DNA"/>
</dbReference>
<protein>
    <submittedName>
        <fullName evidence="1">Uncharacterized protein</fullName>
    </submittedName>
</protein>
<dbReference type="AlphaFoldDB" id="A0A7W8ACU0"/>
<evidence type="ECO:0000313" key="1">
    <source>
        <dbReference type="EMBL" id="MBB5083730.1"/>
    </source>
</evidence>